<gene>
    <name evidence="2" type="ORF">KV396_04835</name>
</gene>
<proteinExistence type="predicted"/>
<feature type="transmembrane region" description="Helical" evidence="1">
    <location>
        <begin position="39"/>
        <end position="59"/>
    </location>
</feature>
<evidence type="ECO:0000256" key="1">
    <source>
        <dbReference type="SAM" id="Phobius"/>
    </source>
</evidence>
<keyword evidence="1" id="KW-0812">Transmembrane</keyword>
<dbReference type="RefSeq" id="WP_247624372.1">
    <property type="nucleotide sequence ID" value="NZ_CP078077.1"/>
</dbReference>
<keyword evidence="1" id="KW-0472">Membrane</keyword>
<keyword evidence="3" id="KW-1185">Reference proteome</keyword>
<evidence type="ECO:0008006" key="4">
    <source>
        <dbReference type="Google" id="ProtNLM"/>
    </source>
</evidence>
<protein>
    <recommendedName>
        <fullName evidence="4">Fluoride ion transporter CrcB</fullName>
    </recommendedName>
</protein>
<keyword evidence="1" id="KW-1133">Transmembrane helix</keyword>
<accession>A0ABY4IPV6</accession>
<name>A0ABY4IPV6_9MICO</name>
<evidence type="ECO:0000313" key="3">
    <source>
        <dbReference type="Proteomes" id="UP000831963"/>
    </source>
</evidence>
<dbReference type="Proteomes" id="UP000831963">
    <property type="component" value="Chromosome"/>
</dbReference>
<feature type="transmembrane region" description="Helical" evidence="1">
    <location>
        <begin position="111"/>
        <end position="133"/>
    </location>
</feature>
<dbReference type="EMBL" id="CP078077">
    <property type="protein sequence ID" value="UPL13841.1"/>
    <property type="molecule type" value="Genomic_DNA"/>
</dbReference>
<sequence>MAGWWLLGIAGFAVPVGIEMLLRGAPRWNEIPPGNLSTLPNALGFAILGCTFCFGLALLTRGHATLSSLWATRLWLTCGAFGSVCGIALWLSGVYSELDFPGPQEGSAVTLILGFGGPLLALGSFIFLFISMLGKSNVNHLSRGRFE</sequence>
<evidence type="ECO:0000313" key="2">
    <source>
        <dbReference type="EMBL" id="UPL13841.1"/>
    </source>
</evidence>
<feature type="transmembrane region" description="Helical" evidence="1">
    <location>
        <begin position="71"/>
        <end position="91"/>
    </location>
</feature>
<reference evidence="2 3" key="1">
    <citation type="submission" date="2021-06" db="EMBL/GenBank/DDBJ databases">
        <title>Genome-based taxonomic framework of Microbacterium strains isolated from marine environment, the description of four new species and reclassification of four preexisting species.</title>
        <authorList>
            <person name="Lee S.D."/>
            <person name="Kim S.-M."/>
            <person name="Byeon Y.-S."/>
            <person name="Yang H.L."/>
            <person name="Kim I.S."/>
        </authorList>
    </citation>
    <scope>NUCLEOTIDE SEQUENCE [LARGE SCALE GENOMIC DNA]</scope>
    <source>
        <strain evidence="2 3">SSW1-36</strain>
    </source>
</reference>
<organism evidence="2 3">
    <name type="scientific">Microbacterium galbinum</name>
    <dbReference type="NCBI Taxonomy" id="2851646"/>
    <lineage>
        <taxon>Bacteria</taxon>
        <taxon>Bacillati</taxon>
        <taxon>Actinomycetota</taxon>
        <taxon>Actinomycetes</taxon>
        <taxon>Micrococcales</taxon>
        <taxon>Microbacteriaceae</taxon>
        <taxon>Microbacterium</taxon>
    </lineage>
</organism>